<dbReference type="InterPro" id="IPR012296">
    <property type="entry name" value="Nuclease_put_TT1808"/>
</dbReference>
<protein>
    <submittedName>
        <fullName evidence="3">Uma2 family endonuclease</fullName>
    </submittedName>
</protein>
<comment type="caution">
    <text evidence="3">The sequence shown here is derived from an EMBL/GenBank/DDBJ whole genome shotgun (WGS) entry which is preliminary data.</text>
</comment>
<keyword evidence="3" id="KW-0540">Nuclease</keyword>
<dbReference type="EMBL" id="JAZAQF010000030">
    <property type="protein sequence ID" value="MFG3817257.1"/>
    <property type="molecule type" value="Genomic_DNA"/>
</dbReference>
<keyword evidence="4" id="KW-1185">Reference proteome</keyword>
<proteinExistence type="predicted"/>
<dbReference type="PANTHER" id="PTHR33352">
    <property type="entry name" value="SLR1095 PROTEIN"/>
    <property type="match status" value="1"/>
</dbReference>
<dbReference type="PANTHER" id="PTHR33352:SF2">
    <property type="entry name" value="SLL0995 PROTEIN"/>
    <property type="match status" value="1"/>
</dbReference>
<feature type="coiled-coil region" evidence="1">
    <location>
        <begin position="197"/>
        <end position="228"/>
    </location>
</feature>
<dbReference type="Gene3D" id="3.90.1570.10">
    <property type="entry name" value="tt1808, chain A"/>
    <property type="match status" value="1"/>
</dbReference>
<reference evidence="4" key="1">
    <citation type="journal article" date="2024" name="Algal Res.">
        <title>Biochemical, toxicological and genomic investigation of a high-biomass producing Limnothrix strain isolated from Italian shallow drinking water reservoir.</title>
        <authorList>
            <person name="Simonazzi M."/>
            <person name="Shishido T.K."/>
            <person name="Delbaje E."/>
            <person name="Wahlsten M."/>
            <person name="Fewer D.P."/>
            <person name="Sivonen K."/>
            <person name="Pezzolesi L."/>
            <person name="Pistocchi R."/>
        </authorList>
    </citation>
    <scope>NUCLEOTIDE SEQUENCE [LARGE SCALE GENOMIC DNA]</scope>
    <source>
        <strain evidence="4">LRLZ20PSL1</strain>
    </source>
</reference>
<name>A0ABW7C7U8_9CYAN</name>
<keyword evidence="3" id="KW-0378">Hydrolase</keyword>
<organism evidence="3 4">
    <name type="scientific">Limnothrix redekei LRLZ20PSL1</name>
    <dbReference type="NCBI Taxonomy" id="3112953"/>
    <lineage>
        <taxon>Bacteria</taxon>
        <taxon>Bacillati</taxon>
        <taxon>Cyanobacteriota</taxon>
        <taxon>Cyanophyceae</taxon>
        <taxon>Pseudanabaenales</taxon>
        <taxon>Pseudanabaenaceae</taxon>
        <taxon>Limnothrix</taxon>
    </lineage>
</organism>
<accession>A0ABW7C7U8</accession>
<dbReference type="Pfam" id="PF05685">
    <property type="entry name" value="Uma2"/>
    <property type="match status" value="1"/>
</dbReference>
<keyword evidence="3" id="KW-0255">Endonuclease</keyword>
<evidence type="ECO:0000313" key="3">
    <source>
        <dbReference type="EMBL" id="MFG3817257.1"/>
    </source>
</evidence>
<dbReference type="GO" id="GO:0004519">
    <property type="term" value="F:endonuclease activity"/>
    <property type="evidence" value="ECO:0007669"/>
    <property type="project" value="UniProtKB-KW"/>
</dbReference>
<dbReference type="InterPro" id="IPR011335">
    <property type="entry name" value="Restrct_endonuc-II-like"/>
</dbReference>
<dbReference type="RefSeq" id="WP_393011460.1">
    <property type="nucleotide sequence ID" value="NZ_JAZAQF010000030.1"/>
</dbReference>
<evidence type="ECO:0000259" key="2">
    <source>
        <dbReference type="Pfam" id="PF05685"/>
    </source>
</evidence>
<sequence>MLPFILKTGTDSLSNLSNPEVDYPSSDGKPVAETYLHLNAIIAILKALELHLKGQQATVLANQFLYYSQDLPRLRVAPDVMVIFGVAPGGRDNYKTWQEGQIPSIIFEVTSKGTQSEDQGHKYALYEQMGIQEYWLFDPKNEWIAGQLQGYRLWDDRYIPIEDHRSRVLGLQLSVQGSLLRFGQEETGNFLPIPDEIGNLVENLQAAQQMANQERQRADRLAELLRQQGIDPEAIE</sequence>
<evidence type="ECO:0000313" key="4">
    <source>
        <dbReference type="Proteomes" id="UP001604335"/>
    </source>
</evidence>
<dbReference type="CDD" id="cd06260">
    <property type="entry name" value="DUF820-like"/>
    <property type="match status" value="1"/>
</dbReference>
<dbReference type="SUPFAM" id="SSF52980">
    <property type="entry name" value="Restriction endonuclease-like"/>
    <property type="match status" value="1"/>
</dbReference>
<dbReference type="InterPro" id="IPR008538">
    <property type="entry name" value="Uma2"/>
</dbReference>
<dbReference type="Proteomes" id="UP001604335">
    <property type="component" value="Unassembled WGS sequence"/>
</dbReference>
<gene>
    <name evidence="3" type="ORF">VPK24_06375</name>
</gene>
<keyword evidence="1" id="KW-0175">Coiled coil</keyword>
<feature type="domain" description="Putative restriction endonuclease" evidence="2">
    <location>
        <begin position="18"/>
        <end position="167"/>
    </location>
</feature>
<evidence type="ECO:0000256" key="1">
    <source>
        <dbReference type="SAM" id="Coils"/>
    </source>
</evidence>